<dbReference type="Pfam" id="PF08011">
    <property type="entry name" value="PDDEXK_9"/>
    <property type="match status" value="1"/>
</dbReference>
<organism evidence="2 3">
    <name type="scientific">Hominibacterium faecale</name>
    <dbReference type="NCBI Taxonomy" id="2839743"/>
    <lineage>
        <taxon>Bacteria</taxon>
        <taxon>Bacillati</taxon>
        <taxon>Bacillota</taxon>
        <taxon>Clostridia</taxon>
        <taxon>Peptostreptococcales</taxon>
        <taxon>Anaerovoracaceae</taxon>
        <taxon>Hominibacterium</taxon>
    </lineage>
</organism>
<dbReference type="Pfam" id="PF09820">
    <property type="entry name" value="AAA-ATPase_like"/>
    <property type="match status" value="1"/>
</dbReference>
<dbReference type="PANTHER" id="PTHR34825:SF1">
    <property type="entry name" value="AAA-ATPASE-LIKE DOMAIN-CONTAINING PROTEIN"/>
    <property type="match status" value="1"/>
</dbReference>
<keyword evidence="3" id="KW-1185">Reference proteome</keyword>
<gene>
    <name evidence="2" type="ORF">OBO34_02055</name>
</gene>
<dbReference type="InterPro" id="IPR012547">
    <property type="entry name" value="PDDEXK_9"/>
</dbReference>
<dbReference type="GO" id="GO:0005524">
    <property type="term" value="F:ATP binding"/>
    <property type="evidence" value="ECO:0007669"/>
    <property type="project" value="UniProtKB-KW"/>
</dbReference>
<comment type="caution">
    <text evidence="2">The sequence shown here is derived from an EMBL/GenBank/DDBJ whole genome shotgun (WGS) entry which is preliminary data.</text>
</comment>
<accession>A0A9J6QNY9</accession>
<dbReference type="Proteomes" id="UP001065549">
    <property type="component" value="Unassembled WGS sequence"/>
</dbReference>
<dbReference type="PANTHER" id="PTHR34825">
    <property type="entry name" value="CONSERVED PROTEIN, WITH A WEAK D-GALACTARATE DEHYDRATASE/ALTRONATE HYDROLASE DOMAIN"/>
    <property type="match status" value="1"/>
</dbReference>
<dbReference type="EMBL" id="JAOSHN010000001">
    <property type="protein sequence ID" value="MCU7377132.1"/>
    <property type="molecule type" value="Genomic_DNA"/>
</dbReference>
<reference evidence="2" key="1">
    <citation type="submission" date="2022-09" db="EMBL/GenBank/DDBJ databases">
        <title>Culturomic study of gut microbiota in children with autism spectrum disorder.</title>
        <authorList>
            <person name="Efimov B.A."/>
            <person name="Chaplin A.V."/>
            <person name="Sokolova S.R."/>
            <person name="Pikina A.P."/>
            <person name="Korzhanova M."/>
            <person name="Belova V."/>
            <person name="Korostin D."/>
        </authorList>
    </citation>
    <scope>NUCLEOTIDE SEQUENCE</scope>
    <source>
        <strain evidence="2">ASD5510</strain>
    </source>
</reference>
<proteinExistence type="predicted"/>
<name>A0A9J6QNY9_9FIRM</name>
<sequence>MEKKQIVIGYEDFRELIEKGYYYVDKSHMIKELLDRTDKVNLFTRPRRFGKTLNLSMLRRFFEFEMDEDGEKIDNRNLFEGLKISSCGQTYLSHQQQYPVINLSLKSAKQPNYSLAYTMLKREIAAEYDRHRYVLSCQKLTEKEKDQYQGIMGLGKDPALYIDSLKFLSACLSKYHSENVIILIDEYDVPLENAWASGFYEEMITFIRSLFESALKTNPHLEFAVITGCLRISRESIFTGLNNLAIHSILSPGYTDAFGFTENEVKRMLTYYELEDKYPEVQSWYDGYRFGQQEIYNPWSIINYVQAATIDHESFPKAYWSNTSSNSIIRELVDDADLETKAEIESLISGNTIEKPVHEDITYGEIHKSKDNLWNFLYFTGYLKKIDERKDGRKIYLTLAIPNEEIISIYEDTILAWFDEKVQQTDLSTFFTAIESGDCKTFGRILSGLLLETISFYDYTENYYHGFLAGLLKTSKEYRVYSNRESGTGRPDLIMKTPTVRDGTAVIFELKVTDEYHKMDELCHAALKQIADRDFAAALRAEGYQEIKKYGICFYRKECLVVKE</sequence>
<dbReference type="InterPro" id="IPR027417">
    <property type="entry name" value="P-loop_NTPase"/>
</dbReference>
<dbReference type="InterPro" id="IPR018631">
    <property type="entry name" value="AAA-ATPase-like_dom"/>
</dbReference>
<keyword evidence="2" id="KW-0067">ATP-binding</keyword>
<dbReference type="SUPFAM" id="SSF52540">
    <property type="entry name" value="P-loop containing nucleoside triphosphate hydrolases"/>
    <property type="match status" value="1"/>
</dbReference>
<protein>
    <submittedName>
        <fullName evidence="2">ATP-binding protein</fullName>
    </submittedName>
</protein>
<evidence type="ECO:0000259" key="1">
    <source>
        <dbReference type="Pfam" id="PF09820"/>
    </source>
</evidence>
<dbReference type="RefSeq" id="WP_253020606.1">
    <property type="nucleotide sequence ID" value="NZ_JAOSHN010000001.1"/>
</dbReference>
<keyword evidence="2" id="KW-0547">Nucleotide-binding</keyword>
<evidence type="ECO:0000313" key="3">
    <source>
        <dbReference type="Proteomes" id="UP001065549"/>
    </source>
</evidence>
<evidence type="ECO:0000313" key="2">
    <source>
        <dbReference type="EMBL" id="MCU7377132.1"/>
    </source>
</evidence>
<dbReference type="AlphaFoldDB" id="A0A9J6QNY9"/>
<feature type="domain" description="AAA-ATPase-like" evidence="1">
    <location>
        <begin position="8"/>
        <end position="238"/>
    </location>
</feature>